<accession>A0A926HVB3</accession>
<sequence length="138" mass="15346">MNGDAVELSPRFLNKHDQLYKNIEQVKPLEGYQDIVCHGDAYGFVIRNADGVETHLTLREFGEILQQTPGFEKGKPIRLMACEAGAGDGLPAQYIADLFGVEVLAPTDILIVAPDGTMKIGKNNDGVWKKFEPRRKFQ</sequence>
<dbReference type="AlphaFoldDB" id="A0A926HVB3"/>
<protein>
    <submittedName>
        <fullName evidence="1">Uncharacterized protein</fullName>
    </submittedName>
</protein>
<evidence type="ECO:0000313" key="1">
    <source>
        <dbReference type="EMBL" id="MBC8536436.1"/>
    </source>
</evidence>
<name>A0A926HVB3_9FIRM</name>
<organism evidence="1 2">
    <name type="scientific">Feifania hominis</name>
    <dbReference type="NCBI Taxonomy" id="2763660"/>
    <lineage>
        <taxon>Bacteria</taxon>
        <taxon>Bacillati</taxon>
        <taxon>Bacillota</taxon>
        <taxon>Clostridia</taxon>
        <taxon>Eubacteriales</taxon>
        <taxon>Feifaniaceae</taxon>
        <taxon>Feifania</taxon>
    </lineage>
</organism>
<gene>
    <name evidence="1" type="ORF">H8695_07020</name>
</gene>
<reference evidence="1" key="1">
    <citation type="submission" date="2020-08" db="EMBL/GenBank/DDBJ databases">
        <title>Genome public.</title>
        <authorList>
            <person name="Liu C."/>
            <person name="Sun Q."/>
        </authorList>
    </citation>
    <scope>NUCLEOTIDE SEQUENCE</scope>
    <source>
        <strain evidence="1">BX7</strain>
    </source>
</reference>
<dbReference type="Proteomes" id="UP000620366">
    <property type="component" value="Unassembled WGS sequence"/>
</dbReference>
<dbReference type="RefSeq" id="WP_249300281.1">
    <property type="nucleotide sequence ID" value="NZ_JACRSP010000003.1"/>
</dbReference>
<comment type="caution">
    <text evidence="1">The sequence shown here is derived from an EMBL/GenBank/DDBJ whole genome shotgun (WGS) entry which is preliminary data.</text>
</comment>
<evidence type="ECO:0000313" key="2">
    <source>
        <dbReference type="Proteomes" id="UP000620366"/>
    </source>
</evidence>
<dbReference type="EMBL" id="JACRSP010000003">
    <property type="protein sequence ID" value="MBC8536436.1"/>
    <property type="molecule type" value="Genomic_DNA"/>
</dbReference>
<keyword evidence="2" id="KW-1185">Reference proteome</keyword>
<proteinExistence type="predicted"/>